<dbReference type="PANTHER" id="PTHR34847">
    <property type="entry name" value="NODULATION PROTEIN U"/>
    <property type="match status" value="1"/>
</dbReference>
<dbReference type="RefSeq" id="WP_091393924.1">
    <property type="nucleotide sequence ID" value="NZ_FMCR01000001.1"/>
</dbReference>
<sequence>MRITCGVKLTQSGGVALFQDDVLEFNVEAQKLENNRRYSDVDDLTLITRILGDFGYKVSDVDQWALDGWDGAVHGQAHRLNNGSPVDVRLAPYRETERVPNPAQPGHRGELPIGDATVPYVSHVHVASHLAAAYSTSPFARRGEPSLVLVWDGGCFPRLYAVDKDGRIEPGGEVFPLIGHFYSMASQHFGPYRRDKLSRNVDDLSVAGKLMAYIALGTAREPIKQVLGELFHEHFEANSPAVRKYREEIIGCGSTGEPSHAYVHAYLEDVRRRTDQLGVSDDDVLASVHEFIEELLVERLVAKAESWKGDGPWNLCFAGGCALNIKWNSAMRAHKAIREMWVPPFPDDSGSAVGTGAILVSGEQRLAPISWNVFAGPDLVHNSHVPAGWTVAPCRPEELARLLHRTGKPVVVLHGRAELGPRALGARSILAPAVDPAMKDELNRMKRRENYRPVAPICLTDQAPTVFDPGTPDPYMLFDHRVRPDWVDRIPAAIHLDGTARLQTVSAEDNPMLAAVLREYHKWSGIPVLCNTSANYNGRSFFPDVVSAMEWGQVGLIWSENALYRRVTSSDASASVAGTGVS</sequence>
<dbReference type="Pfam" id="PF16861">
    <property type="entry name" value="Carbam_trans_C"/>
    <property type="match status" value="1"/>
</dbReference>
<dbReference type="Pfam" id="PF02543">
    <property type="entry name" value="Carbam_trans_N"/>
    <property type="match status" value="2"/>
</dbReference>
<name>A0A1C4U3S7_9ACTN</name>
<protein>
    <submittedName>
        <fullName evidence="4">Carbamoyltransferase</fullName>
    </submittedName>
</protein>
<reference evidence="4 5" key="1">
    <citation type="submission" date="2016-06" db="EMBL/GenBank/DDBJ databases">
        <authorList>
            <person name="Kjaerup R.B."/>
            <person name="Dalgaard T.S."/>
            <person name="Juul-Madsen H.R."/>
        </authorList>
    </citation>
    <scope>NUCLEOTIDE SEQUENCE [LARGE SCALE GENOMIC DNA]</scope>
    <source>
        <strain evidence="4 5">DSM 44871</strain>
    </source>
</reference>
<feature type="domain" description="Carbamoyltransferase" evidence="2">
    <location>
        <begin position="5"/>
        <end position="78"/>
    </location>
</feature>
<dbReference type="InterPro" id="IPR038152">
    <property type="entry name" value="Carbam_trans_C_sf"/>
</dbReference>
<comment type="similarity">
    <text evidence="1">Belongs to the NodU/CmcH family.</text>
</comment>
<dbReference type="Gene3D" id="3.90.870.20">
    <property type="entry name" value="Carbamoyltransferase, C-terminal domain"/>
    <property type="match status" value="1"/>
</dbReference>
<feature type="domain" description="Carbamoyltransferase C-terminal" evidence="3">
    <location>
        <begin position="406"/>
        <end position="548"/>
    </location>
</feature>
<dbReference type="InterPro" id="IPR003696">
    <property type="entry name" value="Carbtransf_dom"/>
</dbReference>
<organism evidence="4 5">
    <name type="scientific">Micromonospora saelicesensis</name>
    <dbReference type="NCBI Taxonomy" id="285676"/>
    <lineage>
        <taxon>Bacteria</taxon>
        <taxon>Bacillati</taxon>
        <taxon>Actinomycetota</taxon>
        <taxon>Actinomycetes</taxon>
        <taxon>Micromonosporales</taxon>
        <taxon>Micromonosporaceae</taxon>
        <taxon>Micromonospora</taxon>
    </lineage>
</organism>
<evidence type="ECO:0000313" key="4">
    <source>
        <dbReference type="EMBL" id="SCE66355.1"/>
    </source>
</evidence>
<dbReference type="InterPro" id="IPR051338">
    <property type="entry name" value="NodU/CmcH_Carbamoyltrnsfr"/>
</dbReference>
<keyword evidence="4" id="KW-0808">Transferase</keyword>
<evidence type="ECO:0000259" key="2">
    <source>
        <dbReference type="Pfam" id="PF02543"/>
    </source>
</evidence>
<proteinExistence type="inferred from homology"/>
<dbReference type="Proteomes" id="UP000198864">
    <property type="component" value="Unassembled WGS sequence"/>
</dbReference>
<dbReference type="AlphaFoldDB" id="A0A1C4U3S7"/>
<feature type="domain" description="Carbamoyltransferase" evidence="2">
    <location>
        <begin position="120"/>
        <end position="355"/>
    </location>
</feature>
<dbReference type="GO" id="GO:0016740">
    <property type="term" value="F:transferase activity"/>
    <property type="evidence" value="ECO:0007669"/>
    <property type="project" value="UniProtKB-KW"/>
</dbReference>
<dbReference type="STRING" id="285676.GA0070561_0683"/>
<accession>A0A1C4U3S7</accession>
<evidence type="ECO:0000313" key="5">
    <source>
        <dbReference type="Proteomes" id="UP000198864"/>
    </source>
</evidence>
<evidence type="ECO:0000259" key="3">
    <source>
        <dbReference type="Pfam" id="PF16861"/>
    </source>
</evidence>
<dbReference type="PANTHER" id="PTHR34847:SF1">
    <property type="entry name" value="NODULATION PROTEIN U"/>
    <property type="match status" value="1"/>
</dbReference>
<dbReference type="InterPro" id="IPR031730">
    <property type="entry name" value="Carbam_trans_C"/>
</dbReference>
<dbReference type="Gene3D" id="3.30.420.40">
    <property type="match status" value="1"/>
</dbReference>
<dbReference type="EMBL" id="FMCR01000001">
    <property type="protein sequence ID" value="SCE66355.1"/>
    <property type="molecule type" value="Genomic_DNA"/>
</dbReference>
<gene>
    <name evidence="4" type="ORF">GA0070561_0683</name>
</gene>
<evidence type="ECO:0000256" key="1">
    <source>
        <dbReference type="ARBA" id="ARBA00006129"/>
    </source>
</evidence>